<dbReference type="GO" id="GO:0016887">
    <property type="term" value="F:ATP hydrolysis activity"/>
    <property type="evidence" value="ECO:0007669"/>
    <property type="project" value="InterPro"/>
</dbReference>
<dbReference type="OrthoDB" id="4206601at2759"/>
<dbReference type="GO" id="GO:0140664">
    <property type="term" value="F:ATP-dependent DNA damage sensor activity"/>
    <property type="evidence" value="ECO:0007669"/>
    <property type="project" value="InterPro"/>
</dbReference>
<dbReference type="Pfam" id="PF13589">
    <property type="entry name" value="HATPase_c_3"/>
    <property type="match status" value="1"/>
</dbReference>
<dbReference type="PROSITE" id="PS00058">
    <property type="entry name" value="DNA_MISMATCH_REPAIR_1"/>
    <property type="match status" value="1"/>
</dbReference>
<dbReference type="PANTHER" id="PTHR10073">
    <property type="entry name" value="DNA MISMATCH REPAIR PROTEIN MLH, PMS, MUTL"/>
    <property type="match status" value="1"/>
</dbReference>
<dbReference type="InterPro" id="IPR020568">
    <property type="entry name" value="Ribosomal_Su5_D2-typ_SF"/>
</dbReference>
<dbReference type="GO" id="GO:0005524">
    <property type="term" value="F:ATP binding"/>
    <property type="evidence" value="ECO:0007669"/>
    <property type="project" value="InterPro"/>
</dbReference>
<dbReference type="InterPro" id="IPR014721">
    <property type="entry name" value="Ribsml_uS5_D2-typ_fold_subgr"/>
</dbReference>
<feature type="region of interest" description="Disordered" evidence="4">
    <location>
        <begin position="399"/>
        <end position="480"/>
    </location>
</feature>
<dbReference type="SMART" id="SM00853">
    <property type="entry name" value="MutL_C"/>
    <property type="match status" value="1"/>
</dbReference>
<dbReference type="Pfam" id="PF08676">
    <property type="entry name" value="MutL_C"/>
    <property type="match status" value="1"/>
</dbReference>
<feature type="compositionally biased region" description="Basic and acidic residues" evidence="4">
    <location>
        <begin position="685"/>
        <end position="702"/>
    </location>
</feature>
<dbReference type="SUPFAM" id="SSF54211">
    <property type="entry name" value="Ribosomal protein S5 domain 2-like"/>
    <property type="match status" value="1"/>
</dbReference>
<dbReference type="CDD" id="cd03484">
    <property type="entry name" value="MutL_Trans_hPMS_2_like"/>
    <property type="match status" value="1"/>
</dbReference>
<evidence type="ECO:0000259" key="5">
    <source>
        <dbReference type="SMART" id="SM00853"/>
    </source>
</evidence>
<dbReference type="GO" id="GO:0030983">
    <property type="term" value="F:mismatched DNA binding"/>
    <property type="evidence" value="ECO:0007669"/>
    <property type="project" value="InterPro"/>
</dbReference>
<dbReference type="NCBIfam" id="TIGR00585">
    <property type="entry name" value="mutl"/>
    <property type="match status" value="1"/>
</dbReference>
<dbReference type="VEuPathDB" id="FungiDB:AAP_03691"/>
<dbReference type="Gene3D" id="3.30.230.10">
    <property type="match status" value="1"/>
</dbReference>
<reference evidence="7 8" key="1">
    <citation type="journal article" date="2016" name="Genome Biol. Evol.">
        <title>Divergent and convergent evolution of fungal pathogenicity.</title>
        <authorList>
            <person name="Shang Y."/>
            <person name="Xiao G."/>
            <person name="Zheng P."/>
            <person name="Cen K."/>
            <person name="Zhan S."/>
            <person name="Wang C."/>
        </authorList>
    </citation>
    <scope>NUCLEOTIDE SEQUENCE [LARGE SCALE GENOMIC DNA]</scope>
    <source>
        <strain evidence="7 8">ARSEF 7405</strain>
    </source>
</reference>
<evidence type="ECO:0000313" key="8">
    <source>
        <dbReference type="Proteomes" id="UP000242877"/>
    </source>
</evidence>
<keyword evidence="2" id="KW-0227">DNA damage</keyword>
<dbReference type="InterPro" id="IPR042120">
    <property type="entry name" value="MutL_C_dimsub"/>
</dbReference>
<dbReference type="Proteomes" id="UP000242877">
    <property type="component" value="Unassembled WGS sequence"/>
</dbReference>
<dbReference type="InterPro" id="IPR002099">
    <property type="entry name" value="MutL/Mlh/PMS"/>
</dbReference>
<dbReference type="InterPro" id="IPR042121">
    <property type="entry name" value="MutL_C_regsub"/>
</dbReference>
<feature type="compositionally biased region" description="Acidic residues" evidence="4">
    <location>
        <begin position="621"/>
        <end position="651"/>
    </location>
</feature>
<keyword evidence="8" id="KW-1185">Reference proteome</keyword>
<feature type="region of interest" description="Disordered" evidence="4">
    <location>
        <begin position="764"/>
        <end position="787"/>
    </location>
</feature>
<evidence type="ECO:0000256" key="3">
    <source>
        <dbReference type="ARBA" id="ARBA00070941"/>
    </source>
</evidence>
<dbReference type="InterPro" id="IPR014762">
    <property type="entry name" value="DNA_mismatch_repair_CS"/>
</dbReference>
<dbReference type="FunFam" id="3.30.1370.100:FF:000001">
    <property type="entry name" value="Mismatch repair endonuclease pms1, putative"/>
    <property type="match status" value="1"/>
</dbReference>
<evidence type="ECO:0000259" key="6">
    <source>
        <dbReference type="SMART" id="SM01340"/>
    </source>
</evidence>
<name>A0A167XXH1_9EURO</name>
<dbReference type="Gene3D" id="3.30.565.10">
    <property type="entry name" value="Histidine kinase-like ATPase, C-terminal domain"/>
    <property type="match status" value="1"/>
</dbReference>
<dbReference type="EMBL" id="AZGZ01000016">
    <property type="protein sequence ID" value="KZZ90596.1"/>
    <property type="molecule type" value="Genomic_DNA"/>
</dbReference>
<comment type="similarity">
    <text evidence="1">Belongs to the DNA mismatch repair MutL/HexB family.</text>
</comment>
<dbReference type="Gene3D" id="3.30.1370.100">
    <property type="entry name" value="MutL, C-terminal domain, regulatory subdomain"/>
    <property type="match status" value="1"/>
</dbReference>
<protein>
    <recommendedName>
        <fullName evidence="3">DNA mismatch repair protein PMS1</fullName>
    </recommendedName>
</protein>
<dbReference type="InterPro" id="IPR013507">
    <property type="entry name" value="DNA_mismatch_S5_2-like"/>
</dbReference>
<dbReference type="Pfam" id="PF01119">
    <property type="entry name" value="DNA_mis_repair"/>
    <property type="match status" value="1"/>
</dbReference>
<dbReference type="FunFam" id="3.30.230.10:FF:000120">
    <property type="entry name" value="Mismatch repair endonuclease PMS2"/>
    <property type="match status" value="1"/>
</dbReference>
<feature type="compositionally biased region" description="Polar residues" evidence="4">
    <location>
        <begin position="1"/>
        <end position="10"/>
    </location>
</feature>
<sequence length="1068" mass="118584">MKTNTYTNSAPPVKEFQGNQAKADVHAERIRVPVRMATIKPIERHSVHLIQSGQVIVDLCSVVKELVENSLDAGATSVEVRLKNNGLDLIEVQDNGAGIAPEDYETVALKHYTSKLSSYSDISSLRTFGFRGEALSSLCAVSDFRITTAQASQAPKASRLELEPSGKLKSVTVVAGQKGTTASVENLFRRLPVRRRELEKNAKREYGKLVTLLQAYACISTDVRFSVKSQMAKGKNVVVFATHGNATTRENISNIYGAKTVSALVPLALELAYKPSFPARRYNGQSDDASNEIVVRGHISKPVFGEGRQTPDRQMLFVNNRPCGLPQIAKAFNEVYKSFNVSQSPFIFANFEMDTGAYDVNVSPDKRTILLHDAGALIESLKEKLAALFENIEQTVPQSQPLGRQQSLMKSISASQPTRTSSLGVEINTQAVTSDIDPQDNNEDDPNPSTAISRRFGKFRESPQSSSAHETPNVSQGPAATDLNAENLNVSPAVAKDFSPHSPGQESVPSSPPIPSLSQSPTRHPPGPVQSAFDRMRPTRPPPEMAEITVGGQTVQSRLDRFTSKRKPDHLSASDQQQRPKRQASLSMMQKMIRNSLSNFQAPGSQLEWLNERERHRSGQEDDEEIEDVQENDSMHEDDDGDDGAAMDEDNESAHDDEIESEHQSSDNGIESLHIQSDNLSGDGTDLKGGESKTEERRRNDAKTAAFLRAADLNMSLQYEEQTSRAERGFNRQAPKDSTLGLVCTINASLDNVKAEMEALQRAMRRHRHRPQANSTYSMDEDHLNENEEQAENRLSLTVTKDDFSKMSVVGQFNLGFILAVRLGQLKKNGSWGKDELFIIDQHASDEKFNFERLQAETVVQNQRLVQPKRLDLTAVEEETIIDNKPLLEKNGFVVDVDLSGDEPIGNRCKLVSLPLSKEVVFGLQDLEELLVLLSETPATQQIPSNDSTLSNYIPRPSKVRNMFAMRACRSSIMIGRPLSQKQMETVIQHMGAIDKPWNCPHGRPTMRHLITLNNWATWNEYARKPPLCLEDEEDVELVDVCGPTIWSKYIDSLQQELSEEEASGDES</sequence>
<feature type="domain" description="MutL C-terminal dimerisation" evidence="5">
    <location>
        <begin position="809"/>
        <end position="979"/>
    </location>
</feature>
<organism evidence="7 8">
    <name type="scientific">Ascosphaera apis ARSEF 7405</name>
    <dbReference type="NCBI Taxonomy" id="392613"/>
    <lineage>
        <taxon>Eukaryota</taxon>
        <taxon>Fungi</taxon>
        <taxon>Dikarya</taxon>
        <taxon>Ascomycota</taxon>
        <taxon>Pezizomycotina</taxon>
        <taxon>Eurotiomycetes</taxon>
        <taxon>Eurotiomycetidae</taxon>
        <taxon>Onygenales</taxon>
        <taxon>Ascosphaeraceae</taxon>
        <taxon>Ascosphaera</taxon>
    </lineage>
</organism>
<feature type="region of interest" description="Disordered" evidence="4">
    <location>
        <begin position="613"/>
        <end position="702"/>
    </location>
</feature>
<feature type="compositionally biased region" description="Polar residues" evidence="4">
    <location>
        <begin position="462"/>
        <end position="480"/>
    </location>
</feature>
<accession>A0A167XXH1</accession>
<feature type="region of interest" description="Disordered" evidence="4">
    <location>
        <begin position="1"/>
        <end position="21"/>
    </location>
</feature>
<dbReference type="SUPFAM" id="SSF118116">
    <property type="entry name" value="DNA mismatch repair protein MutL"/>
    <property type="match status" value="1"/>
</dbReference>
<dbReference type="SUPFAM" id="SSF55874">
    <property type="entry name" value="ATPase domain of HSP90 chaperone/DNA topoisomerase II/histidine kinase"/>
    <property type="match status" value="1"/>
</dbReference>
<dbReference type="GO" id="GO:0032389">
    <property type="term" value="C:MutLalpha complex"/>
    <property type="evidence" value="ECO:0007669"/>
    <property type="project" value="TreeGrafter"/>
</dbReference>
<feature type="compositionally biased region" description="Polar residues" evidence="4">
    <location>
        <begin position="666"/>
        <end position="682"/>
    </location>
</feature>
<feature type="domain" description="DNA mismatch repair protein S5" evidence="6">
    <location>
        <begin position="252"/>
        <end position="390"/>
    </location>
</feature>
<comment type="caution">
    <text evidence="7">The sequence shown here is derived from an EMBL/GenBank/DDBJ whole genome shotgun (WGS) entry which is preliminary data.</text>
</comment>
<feature type="region of interest" description="Disordered" evidence="4">
    <location>
        <begin position="494"/>
        <end position="586"/>
    </location>
</feature>
<dbReference type="CDD" id="cd16926">
    <property type="entry name" value="HATPase_MutL-MLH-PMS-like"/>
    <property type="match status" value="1"/>
</dbReference>
<gene>
    <name evidence="7" type="ORF">AAP_03691</name>
</gene>
<evidence type="ECO:0000256" key="4">
    <source>
        <dbReference type="SAM" id="MobiDB-lite"/>
    </source>
</evidence>
<dbReference type="InterPro" id="IPR036890">
    <property type="entry name" value="HATPase_C_sf"/>
</dbReference>
<dbReference type="PANTHER" id="PTHR10073:SF52">
    <property type="entry name" value="MISMATCH REPAIR ENDONUCLEASE PMS2"/>
    <property type="match status" value="1"/>
</dbReference>
<proteinExistence type="inferred from homology"/>
<dbReference type="FunFam" id="3.30.565.10:FF:000014">
    <property type="entry name" value="Mismatch repair endonuclease pms1, putative"/>
    <property type="match status" value="1"/>
</dbReference>
<dbReference type="GO" id="GO:0000710">
    <property type="term" value="P:meiotic mismatch repair"/>
    <property type="evidence" value="ECO:0007669"/>
    <property type="project" value="UniProtKB-ARBA"/>
</dbReference>
<evidence type="ECO:0000256" key="1">
    <source>
        <dbReference type="ARBA" id="ARBA00006082"/>
    </source>
</evidence>
<feature type="compositionally biased region" description="Polar residues" evidence="4">
    <location>
        <begin position="399"/>
        <end position="433"/>
    </location>
</feature>
<dbReference type="AlphaFoldDB" id="A0A167XXH1"/>
<dbReference type="InterPro" id="IPR038973">
    <property type="entry name" value="MutL/Mlh/Pms-like"/>
</dbReference>
<dbReference type="InterPro" id="IPR014790">
    <property type="entry name" value="MutL_C"/>
</dbReference>
<dbReference type="Gene3D" id="3.30.1540.20">
    <property type="entry name" value="MutL, C-terminal domain, dimerisation subdomain"/>
    <property type="match status" value="1"/>
</dbReference>
<feature type="compositionally biased region" description="Basic and acidic residues" evidence="4">
    <location>
        <begin position="652"/>
        <end position="665"/>
    </location>
</feature>
<dbReference type="InterPro" id="IPR037198">
    <property type="entry name" value="MutL_C_sf"/>
</dbReference>
<dbReference type="SMART" id="SM01340">
    <property type="entry name" value="DNA_mis_repair"/>
    <property type="match status" value="1"/>
</dbReference>
<feature type="compositionally biased region" description="Acidic residues" evidence="4">
    <location>
        <begin position="437"/>
        <end position="446"/>
    </location>
</feature>
<evidence type="ECO:0000313" key="7">
    <source>
        <dbReference type="EMBL" id="KZZ90596.1"/>
    </source>
</evidence>
<evidence type="ECO:0000256" key="2">
    <source>
        <dbReference type="ARBA" id="ARBA00022763"/>
    </source>
</evidence>